<accession>A0A9X4QM45</accession>
<dbReference type="AlphaFoldDB" id="A0A9X4QM45"/>
<evidence type="ECO:0000256" key="1">
    <source>
        <dbReference type="ARBA" id="ARBA00023015"/>
    </source>
</evidence>
<dbReference type="GO" id="GO:0043565">
    <property type="term" value="F:sequence-specific DNA binding"/>
    <property type="evidence" value="ECO:0007669"/>
    <property type="project" value="InterPro"/>
</dbReference>
<dbReference type="InterPro" id="IPR001789">
    <property type="entry name" value="Sig_transdc_resp-reg_receiver"/>
</dbReference>
<dbReference type="InterPro" id="IPR041522">
    <property type="entry name" value="CdaR_GGDEF"/>
</dbReference>
<dbReference type="InterPro" id="IPR020449">
    <property type="entry name" value="Tscrpt_reg_AraC-type_HTH"/>
</dbReference>
<sequence>MRLMIVDDEERTRELLKNYMPWEEIGISELATAKNGQAALELALTWKPGIVLCDIKMPKMDGIEFSKAYRAIDPRCKIIFLSGFSDKEYLKSAIHVKALTYIEKPVNLEEVRQAVQDALVLCKEEEHTNSEQKRLQEHADRSLPFLRQEMVRKLIKHPQSTHIERALQSTETFLLPVKGPYTAGVASLYWNSSVIPEDPTGVQERMLQELCGLDTERTGGALFGFDAQNWLVFVLPGDYDGSYRKERETIDRLADTLRRVAGPDIELRIGIGETVWTIDSVPRSYDKAMQAGIMQFYREDPHPFFFQPDIAFGTLETDWEEIRQLREELRRGDMDKVRGRVVRHTDKAMDRKDRDTARVKDTYFQLLLAILEAAVQLGFTDQTEDADRRYIWREIDAIPSLSRLKAYVLSFLAPFEDEPEESSAVPGKLREIIRYIHGHFHEKGFTIQAIADHVKLSETYLCSYFKKQRGQTLKEFITETRCERARELLRERDLKLYEVAVRLGFADANYFATFFKRCAGCTPSEYRERIAK</sequence>
<dbReference type="Gene3D" id="1.10.10.60">
    <property type="entry name" value="Homeodomain-like"/>
    <property type="match status" value="2"/>
</dbReference>
<dbReference type="Proteomes" id="UP001153387">
    <property type="component" value="Unassembled WGS sequence"/>
</dbReference>
<name>A0A9X4QM45_9BACL</name>
<evidence type="ECO:0000259" key="5">
    <source>
        <dbReference type="PROSITE" id="PS01124"/>
    </source>
</evidence>
<protein>
    <submittedName>
        <fullName evidence="7">Response regulator</fullName>
    </submittedName>
</protein>
<dbReference type="Pfam" id="PF00072">
    <property type="entry name" value="Response_reg"/>
    <property type="match status" value="1"/>
</dbReference>
<keyword evidence="3" id="KW-0804">Transcription</keyword>
<dbReference type="PANTHER" id="PTHR43280">
    <property type="entry name" value="ARAC-FAMILY TRANSCRIPTIONAL REGULATOR"/>
    <property type="match status" value="1"/>
</dbReference>
<evidence type="ECO:0000259" key="6">
    <source>
        <dbReference type="PROSITE" id="PS50110"/>
    </source>
</evidence>
<evidence type="ECO:0000256" key="3">
    <source>
        <dbReference type="ARBA" id="ARBA00023163"/>
    </source>
</evidence>
<dbReference type="PANTHER" id="PTHR43280:SF10">
    <property type="entry name" value="REGULATORY PROTEIN POCR"/>
    <property type="match status" value="1"/>
</dbReference>
<dbReference type="PROSITE" id="PS50110">
    <property type="entry name" value="RESPONSE_REGULATORY"/>
    <property type="match status" value="1"/>
</dbReference>
<dbReference type="PROSITE" id="PS01124">
    <property type="entry name" value="HTH_ARAC_FAMILY_2"/>
    <property type="match status" value="1"/>
</dbReference>
<evidence type="ECO:0000313" key="7">
    <source>
        <dbReference type="EMBL" id="MDG0791524.1"/>
    </source>
</evidence>
<dbReference type="InterPro" id="IPR009057">
    <property type="entry name" value="Homeodomain-like_sf"/>
</dbReference>
<keyword evidence="8" id="KW-1185">Reference proteome</keyword>
<dbReference type="CDD" id="cd17536">
    <property type="entry name" value="REC_YesN-like"/>
    <property type="match status" value="1"/>
</dbReference>
<dbReference type="EMBL" id="JAPDHZ010000003">
    <property type="protein sequence ID" value="MDG0791524.1"/>
    <property type="molecule type" value="Genomic_DNA"/>
</dbReference>
<dbReference type="GO" id="GO:0003700">
    <property type="term" value="F:DNA-binding transcription factor activity"/>
    <property type="evidence" value="ECO:0007669"/>
    <property type="project" value="InterPro"/>
</dbReference>
<dbReference type="SMART" id="SM00448">
    <property type="entry name" value="REC"/>
    <property type="match status" value="1"/>
</dbReference>
<dbReference type="SUPFAM" id="SSF52172">
    <property type="entry name" value="CheY-like"/>
    <property type="match status" value="1"/>
</dbReference>
<reference evidence="7 8" key="1">
    <citation type="submission" date="2022-10" db="EMBL/GenBank/DDBJ databases">
        <title>Comparative genomic analysis of Cohnella hashimotonis sp. nov., isolated from the International Space Station.</title>
        <authorList>
            <person name="Simpson A."/>
            <person name="Venkateswaran K."/>
        </authorList>
    </citation>
    <scope>NUCLEOTIDE SEQUENCE [LARGE SCALE GENOMIC DNA]</scope>
    <source>
        <strain evidence="7 8">DSM 18997</strain>
    </source>
</reference>
<keyword evidence="1" id="KW-0805">Transcription regulation</keyword>
<gene>
    <name evidence="7" type="ORF">OMP38_12075</name>
</gene>
<feature type="domain" description="Response regulatory" evidence="6">
    <location>
        <begin position="2"/>
        <end position="119"/>
    </location>
</feature>
<dbReference type="RefSeq" id="WP_277565400.1">
    <property type="nucleotide sequence ID" value="NZ_JAPDHZ010000003.1"/>
</dbReference>
<dbReference type="InterPro" id="IPR018060">
    <property type="entry name" value="HTH_AraC"/>
</dbReference>
<keyword evidence="2" id="KW-0238">DNA-binding</keyword>
<dbReference type="SUPFAM" id="SSF46689">
    <property type="entry name" value="Homeodomain-like"/>
    <property type="match status" value="2"/>
</dbReference>
<comment type="caution">
    <text evidence="7">The sequence shown here is derived from an EMBL/GenBank/DDBJ whole genome shotgun (WGS) entry which is preliminary data.</text>
</comment>
<dbReference type="SMART" id="SM00342">
    <property type="entry name" value="HTH_ARAC"/>
    <property type="match status" value="1"/>
</dbReference>
<dbReference type="Pfam" id="PF12833">
    <property type="entry name" value="HTH_18"/>
    <property type="match status" value="1"/>
</dbReference>
<dbReference type="PRINTS" id="PR00032">
    <property type="entry name" value="HTHARAC"/>
</dbReference>
<feature type="modified residue" description="4-aspartylphosphate" evidence="4">
    <location>
        <position position="54"/>
    </location>
</feature>
<feature type="domain" description="HTH araC/xylS-type" evidence="5">
    <location>
        <begin position="430"/>
        <end position="529"/>
    </location>
</feature>
<dbReference type="Gene3D" id="3.40.50.2300">
    <property type="match status" value="1"/>
</dbReference>
<dbReference type="InterPro" id="IPR011006">
    <property type="entry name" value="CheY-like_superfamily"/>
</dbReference>
<organism evidence="7 8">
    <name type="scientific">Cohnella ginsengisoli</name>
    <dbReference type="NCBI Taxonomy" id="425004"/>
    <lineage>
        <taxon>Bacteria</taxon>
        <taxon>Bacillati</taxon>
        <taxon>Bacillota</taxon>
        <taxon>Bacilli</taxon>
        <taxon>Bacillales</taxon>
        <taxon>Paenibacillaceae</taxon>
        <taxon>Cohnella</taxon>
    </lineage>
</organism>
<dbReference type="Pfam" id="PF17853">
    <property type="entry name" value="GGDEF_2"/>
    <property type="match status" value="1"/>
</dbReference>
<evidence type="ECO:0000256" key="2">
    <source>
        <dbReference type="ARBA" id="ARBA00023125"/>
    </source>
</evidence>
<evidence type="ECO:0000313" key="8">
    <source>
        <dbReference type="Proteomes" id="UP001153387"/>
    </source>
</evidence>
<proteinExistence type="predicted"/>
<dbReference type="GO" id="GO:0000160">
    <property type="term" value="P:phosphorelay signal transduction system"/>
    <property type="evidence" value="ECO:0007669"/>
    <property type="project" value="InterPro"/>
</dbReference>
<evidence type="ECO:0000256" key="4">
    <source>
        <dbReference type="PROSITE-ProRule" id="PRU00169"/>
    </source>
</evidence>
<keyword evidence="4" id="KW-0597">Phosphoprotein</keyword>